<dbReference type="PANTHER" id="PTHR43252">
    <property type="entry name" value="TRANSCRIPTIONAL REGULATOR YQJI"/>
    <property type="match status" value="1"/>
</dbReference>
<sequence length="211" mass="23818">MTAERKISNPLALAVLVLLQERPMHAYEMVTTLREREKQDSINIKYGSLYTVVRALHREGLIEEAGTARSGRRPERTVYALTDRGRVEIRDWLRELIGEPQHEFPRFVAGLSLLPALPPEEAVELLERRAERVAERLAAYRARMAETRAAGVADIHLVEDDYRIAVGQAEVEWIRRLVDALRSGAFAGMDEWRAHHRRPAGRAAGPPGEAG</sequence>
<organism evidence="3 4">
    <name type="scientific">Actinomadura keratinilytica</name>
    <dbReference type="NCBI Taxonomy" id="547461"/>
    <lineage>
        <taxon>Bacteria</taxon>
        <taxon>Bacillati</taxon>
        <taxon>Actinomycetota</taxon>
        <taxon>Actinomycetes</taxon>
        <taxon>Streptosporangiales</taxon>
        <taxon>Thermomonosporaceae</taxon>
        <taxon>Actinomadura</taxon>
    </lineage>
</organism>
<dbReference type="PANTHER" id="PTHR43252:SF2">
    <property type="entry name" value="TRANSCRIPTION REGULATOR, PADR-LIKE FAMILY"/>
    <property type="match status" value="1"/>
</dbReference>
<feature type="domain" description="Transcription regulator PadR N-terminal" evidence="2">
    <location>
        <begin position="15"/>
        <end position="90"/>
    </location>
</feature>
<evidence type="ECO:0000259" key="2">
    <source>
        <dbReference type="Pfam" id="PF03551"/>
    </source>
</evidence>
<reference evidence="4" key="1">
    <citation type="journal article" date="2019" name="Int. J. Syst. Evol. Microbiol.">
        <title>The Global Catalogue of Microorganisms (GCM) 10K type strain sequencing project: providing services to taxonomists for standard genome sequencing and annotation.</title>
        <authorList>
            <consortium name="The Broad Institute Genomics Platform"/>
            <consortium name="The Broad Institute Genome Sequencing Center for Infectious Disease"/>
            <person name="Wu L."/>
            <person name="Ma J."/>
        </authorList>
    </citation>
    <scope>NUCLEOTIDE SEQUENCE [LARGE SCALE GENOMIC DNA]</scope>
    <source>
        <strain evidence="4">JCM 17316</strain>
    </source>
</reference>
<dbReference type="EMBL" id="BAABDO010000177">
    <property type="protein sequence ID" value="GAA3507854.1"/>
    <property type="molecule type" value="Genomic_DNA"/>
</dbReference>
<accession>A0ABP6UKD1</accession>
<gene>
    <name evidence="3" type="ORF">GCM10022416_61070</name>
</gene>
<dbReference type="InterPro" id="IPR036388">
    <property type="entry name" value="WH-like_DNA-bd_sf"/>
</dbReference>
<dbReference type="Pfam" id="PF03551">
    <property type="entry name" value="PadR"/>
    <property type="match status" value="1"/>
</dbReference>
<feature type="coiled-coil region" evidence="1">
    <location>
        <begin position="123"/>
        <end position="150"/>
    </location>
</feature>
<proteinExistence type="predicted"/>
<name>A0ABP6UKD1_9ACTN</name>
<evidence type="ECO:0000313" key="3">
    <source>
        <dbReference type="EMBL" id="GAA3507854.1"/>
    </source>
</evidence>
<protein>
    <submittedName>
        <fullName evidence="3">PadR family transcriptional regulator</fullName>
    </submittedName>
</protein>
<dbReference type="SUPFAM" id="SSF46785">
    <property type="entry name" value="Winged helix' DNA-binding domain"/>
    <property type="match status" value="1"/>
</dbReference>
<evidence type="ECO:0000313" key="4">
    <source>
        <dbReference type="Proteomes" id="UP001500266"/>
    </source>
</evidence>
<evidence type="ECO:0000256" key="1">
    <source>
        <dbReference type="SAM" id="Coils"/>
    </source>
</evidence>
<dbReference type="Proteomes" id="UP001500266">
    <property type="component" value="Unassembled WGS sequence"/>
</dbReference>
<dbReference type="Gene3D" id="1.10.10.10">
    <property type="entry name" value="Winged helix-like DNA-binding domain superfamily/Winged helix DNA-binding domain"/>
    <property type="match status" value="1"/>
</dbReference>
<dbReference type="InterPro" id="IPR005149">
    <property type="entry name" value="Tscrpt_reg_PadR_N"/>
</dbReference>
<keyword evidence="1" id="KW-0175">Coiled coil</keyword>
<dbReference type="InterPro" id="IPR036390">
    <property type="entry name" value="WH_DNA-bd_sf"/>
</dbReference>
<keyword evidence="4" id="KW-1185">Reference proteome</keyword>
<comment type="caution">
    <text evidence="3">The sequence shown here is derived from an EMBL/GenBank/DDBJ whole genome shotgun (WGS) entry which is preliminary data.</text>
</comment>
<dbReference type="RefSeq" id="WP_345025257.1">
    <property type="nucleotide sequence ID" value="NZ_BAABDO010000177.1"/>
</dbReference>